<dbReference type="EMBL" id="BDGG01000004">
    <property type="protein sequence ID" value="GAU98605.1"/>
    <property type="molecule type" value="Genomic_DNA"/>
</dbReference>
<keyword evidence="9" id="KW-1185">Reference proteome</keyword>
<dbReference type="CDD" id="cd16697">
    <property type="entry name" value="RING-CH-C4HC3_NFXL1"/>
    <property type="match status" value="1"/>
</dbReference>
<dbReference type="PANTHER" id="PTHR12360:SF1">
    <property type="entry name" value="NF-X1-TYPE ZINC FINGER PROTEIN NFXL1"/>
    <property type="match status" value="1"/>
</dbReference>
<keyword evidence="2" id="KW-0479">Metal-binding</keyword>
<dbReference type="STRING" id="947166.A0A1D1VCR2"/>
<evidence type="ECO:0000313" key="9">
    <source>
        <dbReference type="Proteomes" id="UP000186922"/>
    </source>
</evidence>
<evidence type="ECO:0000256" key="2">
    <source>
        <dbReference type="ARBA" id="ARBA00022723"/>
    </source>
</evidence>
<dbReference type="CDD" id="cd06008">
    <property type="entry name" value="NF-X1-zinc-finger"/>
    <property type="match status" value="4"/>
</dbReference>
<evidence type="ECO:0000256" key="4">
    <source>
        <dbReference type="ARBA" id="ARBA00022771"/>
    </source>
</evidence>
<feature type="domain" description="NF-X1-type" evidence="7">
    <location>
        <begin position="717"/>
        <end position="744"/>
    </location>
</feature>
<dbReference type="PANTHER" id="PTHR12360">
    <property type="entry name" value="NUCLEAR TRANSCRIPTION FACTOR, X-BOX BINDING 1 NFX1"/>
    <property type="match status" value="1"/>
</dbReference>
<dbReference type="InterPro" id="IPR000967">
    <property type="entry name" value="Znf_NFX1"/>
</dbReference>
<proteinExistence type="inferred from homology"/>
<keyword evidence="5" id="KW-0862">Zinc</keyword>
<name>A0A1D1VCR2_RAMVA</name>
<evidence type="ECO:0000256" key="5">
    <source>
        <dbReference type="ARBA" id="ARBA00022833"/>
    </source>
</evidence>
<keyword evidence="4" id="KW-0863">Zinc-finger</keyword>
<keyword evidence="3" id="KW-0677">Repeat</keyword>
<dbReference type="GO" id="GO:0000981">
    <property type="term" value="F:DNA-binding transcription factor activity, RNA polymerase II-specific"/>
    <property type="evidence" value="ECO:0007669"/>
    <property type="project" value="TreeGrafter"/>
</dbReference>
<feature type="domain" description="NF-X1-type" evidence="7">
    <location>
        <begin position="655"/>
        <end position="673"/>
    </location>
</feature>
<feature type="domain" description="NF-X1-type" evidence="7">
    <location>
        <begin position="422"/>
        <end position="441"/>
    </location>
</feature>
<feature type="domain" description="NF-X1-type" evidence="7">
    <location>
        <begin position="213"/>
        <end position="231"/>
    </location>
</feature>
<dbReference type="InterPro" id="IPR034078">
    <property type="entry name" value="NFX1_fam"/>
</dbReference>
<organism evidence="8 9">
    <name type="scientific">Ramazzottius varieornatus</name>
    <name type="common">Water bear</name>
    <name type="synonym">Tardigrade</name>
    <dbReference type="NCBI Taxonomy" id="947166"/>
    <lineage>
        <taxon>Eukaryota</taxon>
        <taxon>Metazoa</taxon>
        <taxon>Ecdysozoa</taxon>
        <taxon>Tardigrada</taxon>
        <taxon>Eutardigrada</taxon>
        <taxon>Parachela</taxon>
        <taxon>Hypsibioidea</taxon>
        <taxon>Ramazzottiidae</taxon>
        <taxon>Ramazzottius</taxon>
    </lineage>
</organism>
<reference evidence="8 9" key="1">
    <citation type="journal article" date="2016" name="Nat. Commun.">
        <title>Extremotolerant tardigrade genome and improved radiotolerance of human cultured cells by tardigrade-unique protein.</title>
        <authorList>
            <person name="Hashimoto T."/>
            <person name="Horikawa D.D."/>
            <person name="Saito Y."/>
            <person name="Kuwahara H."/>
            <person name="Kozuka-Hata H."/>
            <person name="Shin-I T."/>
            <person name="Minakuchi Y."/>
            <person name="Ohishi K."/>
            <person name="Motoyama A."/>
            <person name="Aizu T."/>
            <person name="Enomoto A."/>
            <person name="Kondo K."/>
            <person name="Tanaka S."/>
            <person name="Hara Y."/>
            <person name="Koshikawa S."/>
            <person name="Sagara H."/>
            <person name="Miura T."/>
            <person name="Yokobori S."/>
            <person name="Miyagawa K."/>
            <person name="Suzuki Y."/>
            <person name="Kubo T."/>
            <person name="Oyama M."/>
            <person name="Kohara Y."/>
            <person name="Fujiyama A."/>
            <person name="Arakawa K."/>
            <person name="Katayama T."/>
            <person name="Toyoda A."/>
            <person name="Kunieda T."/>
        </authorList>
    </citation>
    <scope>NUCLEOTIDE SEQUENCE [LARGE SCALE GENOMIC DNA]</scope>
    <source>
        <strain evidence="8 9">YOKOZUNA-1</strain>
    </source>
</reference>
<dbReference type="GO" id="GO:0008270">
    <property type="term" value="F:zinc ion binding"/>
    <property type="evidence" value="ECO:0007669"/>
    <property type="project" value="UniProtKB-KW"/>
</dbReference>
<feature type="region of interest" description="Disordered" evidence="6">
    <location>
        <begin position="1"/>
        <end position="30"/>
    </location>
</feature>
<dbReference type="OrthoDB" id="536399at2759"/>
<feature type="compositionally biased region" description="Low complexity" evidence="6">
    <location>
        <begin position="14"/>
        <end position="30"/>
    </location>
</feature>
<accession>A0A1D1VCR2</accession>
<sequence>MAWKSQPKGNVQVSHGSSKNSGSMPSSNNGYSNLQRFEAVAKQHQHGISQKLAQLQHAIGDGDDSEDEDIENKDAILQQILRNYAGSGDASSALRVLGNAAVGSGTCLICIGSIRRSDAVWNCANCSVSLHLTCTQKWAKDGVIRSSNFLSDELFPDKDKFWACPKCRFEYNVRDAPVRYFCFCGKTVDPKDDPWTLPHSCGETCEKPLKSGCQHKCLLLCHPGPCPPCPAQNLVTCFCGQQKTMVRCGTAKSSCGRNCSKPLSCGKHPCSKVCHDGECPPCPKKVSLQCVCGAEKNSQPCGTKEWHCQRPCGKRYPCGVHSCSQVCHVGDCGSCSRSFPRSCPCGKTLAVADCTAEVLPCDNICGKSVCPQHSCHELCHVGDCGPCLELVKKTCPCGAKTKQAPCSKPFVCDTKCKSHRDCERHPCNKKCCTGRHAACDQPCNRVLNCRTHKCESRCHSGQCYPCTQTIDVVCACGGTVVNVPCGREKSMKPPKCRLLCANPPDCHHSSRTDHYCHFGRCPPCSQMCSKTLPCSHRCTAPCHSAVEVLVRSDKERPSGPWEMKASPELEVREYPCGRCEEVVPVSCLGGHDETPMKCCEQRMVSCGRRCGRRLECGNHTCSLVCHAVERPTDLEQHDPTMCEGCTSLCSHQKACGHPCLLPCHPGACPSCPEVVKVKCYCQSMVLRFSCGKLTSSSGEAKREMLSCKIQCPTLMSCQHPCTKLCHPADEPHSLPAECKKKCAVKCDCGRIKEQQQCCKITKGYKIACDQECQNIAEANKKVSMIIDEIEKQSRPPELNNVILCNRMRKTKSKRHWMRRSKKNKRCKSSTIESFVGGNDDVSGTTWMMKKRDHSFASTGQR</sequence>
<dbReference type="SMART" id="SM00438">
    <property type="entry name" value="ZnF_NFX"/>
    <property type="match status" value="9"/>
</dbReference>
<feature type="domain" description="NF-X1-type" evidence="7">
    <location>
        <begin position="318"/>
        <end position="337"/>
    </location>
</feature>
<evidence type="ECO:0000259" key="7">
    <source>
        <dbReference type="SMART" id="SM00438"/>
    </source>
</evidence>
<comment type="similarity">
    <text evidence="1">Belongs to the NFX1 family.</text>
</comment>
<feature type="domain" description="NF-X1-type" evidence="7">
    <location>
        <begin position="449"/>
        <end position="468"/>
    </location>
</feature>
<evidence type="ECO:0000256" key="3">
    <source>
        <dbReference type="ARBA" id="ARBA00022737"/>
    </source>
</evidence>
<feature type="domain" description="NF-X1-type" evidence="7">
    <location>
        <begin position="265"/>
        <end position="284"/>
    </location>
</feature>
<dbReference type="Proteomes" id="UP000186922">
    <property type="component" value="Unassembled WGS sequence"/>
</dbReference>
<comment type="caution">
    <text evidence="8">The sequence shown here is derived from an EMBL/GenBank/DDBJ whole genome shotgun (WGS) entry which is preliminary data.</text>
</comment>
<dbReference type="GO" id="GO:0000977">
    <property type="term" value="F:RNA polymerase II transcription regulatory region sequence-specific DNA binding"/>
    <property type="evidence" value="ECO:0007669"/>
    <property type="project" value="TreeGrafter"/>
</dbReference>
<feature type="domain" description="NF-X1-type" evidence="7">
    <location>
        <begin position="370"/>
        <end position="389"/>
    </location>
</feature>
<dbReference type="Pfam" id="PF01422">
    <property type="entry name" value="zf-NF-X1"/>
    <property type="match status" value="10"/>
</dbReference>
<evidence type="ECO:0000256" key="1">
    <source>
        <dbReference type="ARBA" id="ARBA00007269"/>
    </source>
</evidence>
<dbReference type="GO" id="GO:0005634">
    <property type="term" value="C:nucleus"/>
    <property type="evidence" value="ECO:0007669"/>
    <property type="project" value="InterPro"/>
</dbReference>
<evidence type="ECO:0000256" key="6">
    <source>
        <dbReference type="SAM" id="MobiDB-lite"/>
    </source>
</evidence>
<protein>
    <recommendedName>
        <fullName evidence="7">NF-X1-type domain-containing protein</fullName>
    </recommendedName>
</protein>
<evidence type="ECO:0000313" key="8">
    <source>
        <dbReference type="EMBL" id="GAU98605.1"/>
    </source>
</evidence>
<dbReference type="AlphaFoldDB" id="A0A1D1VCR2"/>
<feature type="domain" description="NF-X1-type" evidence="7">
    <location>
        <begin position="616"/>
        <end position="644"/>
    </location>
</feature>
<gene>
    <name evidence="8" type="primary">RvY_09730</name>
    <name evidence="8" type="synonym">RvY_09730.1</name>
    <name evidence="8" type="ORF">RvY_09730-1</name>
</gene>